<reference evidence="3" key="1">
    <citation type="submission" date="2022-11" db="UniProtKB">
        <authorList>
            <consortium name="WormBaseParasite"/>
        </authorList>
    </citation>
    <scope>IDENTIFICATION</scope>
</reference>
<protein>
    <submittedName>
        <fullName evidence="3">Uncharacterized protein</fullName>
    </submittedName>
</protein>
<keyword evidence="2" id="KW-1185">Reference proteome</keyword>
<organism evidence="2 3">
    <name type="scientific">Plectus sambesii</name>
    <dbReference type="NCBI Taxonomy" id="2011161"/>
    <lineage>
        <taxon>Eukaryota</taxon>
        <taxon>Metazoa</taxon>
        <taxon>Ecdysozoa</taxon>
        <taxon>Nematoda</taxon>
        <taxon>Chromadorea</taxon>
        <taxon>Plectida</taxon>
        <taxon>Plectina</taxon>
        <taxon>Plectoidea</taxon>
        <taxon>Plectidae</taxon>
        <taxon>Plectus</taxon>
    </lineage>
</organism>
<evidence type="ECO:0000313" key="3">
    <source>
        <dbReference type="WBParaSite" id="PSAMB.scaffold1306size33179.g12380.t1"/>
    </source>
</evidence>
<sequence length="118" mass="13413">MRRALLVLLSVVIVGVLGVSEMKQSSKKLFPPGMHPSLFPEAVFDPSAPSCMPEREPCGFYSFSLHGSQQLKWIKSWCQCDEDHACSYDRTDMKMRVYRHVCVSKSLMEEAVTEARLK</sequence>
<dbReference type="WBParaSite" id="PSAMB.scaffold1306size33179.g12380.t1">
    <property type="protein sequence ID" value="PSAMB.scaffold1306size33179.g12380.t1"/>
    <property type="gene ID" value="PSAMB.scaffold1306size33179.g12380"/>
</dbReference>
<feature type="signal peptide" evidence="1">
    <location>
        <begin position="1"/>
        <end position="18"/>
    </location>
</feature>
<name>A0A914UVZ3_9BILA</name>
<feature type="chain" id="PRO_5036722190" evidence="1">
    <location>
        <begin position="19"/>
        <end position="118"/>
    </location>
</feature>
<dbReference type="AlphaFoldDB" id="A0A914UVZ3"/>
<evidence type="ECO:0000313" key="2">
    <source>
        <dbReference type="Proteomes" id="UP000887566"/>
    </source>
</evidence>
<accession>A0A914UVZ3</accession>
<evidence type="ECO:0000256" key="1">
    <source>
        <dbReference type="SAM" id="SignalP"/>
    </source>
</evidence>
<dbReference type="Proteomes" id="UP000887566">
    <property type="component" value="Unplaced"/>
</dbReference>
<keyword evidence="1" id="KW-0732">Signal</keyword>
<proteinExistence type="predicted"/>